<comment type="similarity">
    <text evidence="1 3">Belongs to the short-chain dehydrogenases/reductases (SDR) family.</text>
</comment>
<evidence type="ECO:0000256" key="2">
    <source>
        <dbReference type="ARBA" id="ARBA00023002"/>
    </source>
</evidence>
<protein>
    <submittedName>
        <fullName evidence="5">3-oxoacyl-[acyl-carrier-protein] reductase FabG</fullName>
        <ecNumber evidence="5">1.1.1.100</ecNumber>
    </submittedName>
</protein>
<dbReference type="AlphaFoldDB" id="A0A1X7AJZ4"/>
<dbReference type="NCBIfam" id="NF004196">
    <property type="entry name" value="PRK05650.1"/>
    <property type="match status" value="1"/>
</dbReference>
<accession>A0A1X7AJZ4</accession>
<dbReference type="Pfam" id="PF00106">
    <property type="entry name" value="adh_short"/>
    <property type="match status" value="1"/>
</dbReference>
<organism evidence="5 6">
    <name type="scientific">Parendozoicomonas haliclonae</name>
    <dbReference type="NCBI Taxonomy" id="1960125"/>
    <lineage>
        <taxon>Bacteria</taxon>
        <taxon>Pseudomonadati</taxon>
        <taxon>Pseudomonadota</taxon>
        <taxon>Gammaproteobacteria</taxon>
        <taxon>Oceanospirillales</taxon>
        <taxon>Endozoicomonadaceae</taxon>
        <taxon>Parendozoicomonas</taxon>
    </lineage>
</organism>
<dbReference type="EMBL" id="FWPT01000003">
    <property type="protein sequence ID" value="SMA42705.1"/>
    <property type="molecule type" value="Genomic_DNA"/>
</dbReference>
<dbReference type="SMART" id="SM00822">
    <property type="entry name" value="PKS_KR"/>
    <property type="match status" value="1"/>
</dbReference>
<dbReference type="GO" id="GO:0004316">
    <property type="term" value="F:3-oxoacyl-[acyl-carrier-protein] reductase (NADPH) activity"/>
    <property type="evidence" value="ECO:0007669"/>
    <property type="project" value="UniProtKB-EC"/>
</dbReference>
<evidence type="ECO:0000256" key="3">
    <source>
        <dbReference type="RuleBase" id="RU000363"/>
    </source>
</evidence>
<dbReference type="InterPro" id="IPR057326">
    <property type="entry name" value="KR_dom"/>
</dbReference>
<sequence>MTTKKTIIVTGGASGLGRAICERFGKAGYAVCVADINQQRGDETIAALSDMGVEAYYQPCNVRSWEEVDALVESAKERWGHIDVIVNNAGIASGGRIETSTRDEWDTVVDINLMGVVRGCRAITPLFKEQKSGHIVNIASLAGIVNAPMMSSYNATKTAVVGLSETLRYELAPFGIHTSVVCPAFFQTNLGESLKSGDPHMQRVVDKLLASSSVTAEDVAEDTYKAVQNKTFYVLTHKEGRMLWRLKRYLPSLFKFMIDKGYKKNLQKQGVKL</sequence>
<dbReference type="OrthoDB" id="4690547at2"/>
<dbReference type="PRINTS" id="PR00080">
    <property type="entry name" value="SDRFAMILY"/>
</dbReference>
<evidence type="ECO:0000313" key="5">
    <source>
        <dbReference type="EMBL" id="SMA42705.1"/>
    </source>
</evidence>
<gene>
    <name evidence="5" type="primary">fabG_4</name>
    <name evidence="5" type="ORF">EHSB41UT_01474</name>
</gene>
<dbReference type="RefSeq" id="WP_087108417.1">
    <property type="nucleotide sequence ID" value="NZ_CBCSCN010000009.1"/>
</dbReference>
<dbReference type="SUPFAM" id="SSF51735">
    <property type="entry name" value="NAD(P)-binding Rossmann-fold domains"/>
    <property type="match status" value="1"/>
</dbReference>
<dbReference type="EC" id="1.1.1.100" evidence="5"/>
<keyword evidence="2 5" id="KW-0560">Oxidoreductase</keyword>
<keyword evidence="6" id="KW-1185">Reference proteome</keyword>
<evidence type="ECO:0000256" key="1">
    <source>
        <dbReference type="ARBA" id="ARBA00006484"/>
    </source>
</evidence>
<name>A0A1X7AJZ4_9GAMM</name>
<dbReference type="FunFam" id="3.40.50.720:FF:000084">
    <property type="entry name" value="Short-chain dehydrogenase reductase"/>
    <property type="match status" value="1"/>
</dbReference>
<feature type="domain" description="Ketoreductase" evidence="4">
    <location>
        <begin position="5"/>
        <end position="193"/>
    </location>
</feature>
<dbReference type="Proteomes" id="UP000196573">
    <property type="component" value="Unassembled WGS sequence"/>
</dbReference>
<dbReference type="InterPro" id="IPR002347">
    <property type="entry name" value="SDR_fam"/>
</dbReference>
<dbReference type="CDD" id="cd05233">
    <property type="entry name" value="SDR_c"/>
    <property type="match status" value="1"/>
</dbReference>
<dbReference type="PROSITE" id="PS00061">
    <property type="entry name" value="ADH_SHORT"/>
    <property type="match status" value="1"/>
</dbReference>
<evidence type="ECO:0000259" key="4">
    <source>
        <dbReference type="SMART" id="SM00822"/>
    </source>
</evidence>
<reference evidence="5 6" key="1">
    <citation type="submission" date="2017-03" db="EMBL/GenBank/DDBJ databases">
        <authorList>
            <person name="Afonso C.L."/>
            <person name="Miller P.J."/>
            <person name="Scott M.A."/>
            <person name="Spackman E."/>
            <person name="Goraichik I."/>
            <person name="Dimitrov K.M."/>
            <person name="Suarez D.L."/>
            <person name="Swayne D.E."/>
        </authorList>
    </citation>
    <scope>NUCLEOTIDE SEQUENCE [LARGE SCALE GENOMIC DNA]</scope>
    <source>
        <strain evidence="5">SB41UT1</strain>
    </source>
</reference>
<dbReference type="Gene3D" id="3.40.50.720">
    <property type="entry name" value="NAD(P)-binding Rossmann-like Domain"/>
    <property type="match status" value="1"/>
</dbReference>
<dbReference type="InterPro" id="IPR036291">
    <property type="entry name" value="NAD(P)-bd_dom_sf"/>
</dbReference>
<evidence type="ECO:0000313" key="6">
    <source>
        <dbReference type="Proteomes" id="UP000196573"/>
    </source>
</evidence>
<dbReference type="InterPro" id="IPR020904">
    <property type="entry name" value="Sc_DH/Rdtase_CS"/>
</dbReference>
<dbReference type="PRINTS" id="PR00081">
    <property type="entry name" value="GDHRDH"/>
</dbReference>
<dbReference type="PANTHER" id="PTHR44196">
    <property type="entry name" value="DEHYDROGENASE/REDUCTASE SDR FAMILY MEMBER 7B"/>
    <property type="match status" value="1"/>
</dbReference>
<dbReference type="GO" id="GO:0016020">
    <property type="term" value="C:membrane"/>
    <property type="evidence" value="ECO:0007669"/>
    <property type="project" value="TreeGrafter"/>
</dbReference>
<dbReference type="PANTHER" id="PTHR44196:SF1">
    <property type="entry name" value="DEHYDROGENASE_REDUCTASE SDR FAMILY MEMBER 7B"/>
    <property type="match status" value="1"/>
</dbReference>
<proteinExistence type="inferred from homology"/>